<dbReference type="GeneID" id="42307577"/>
<proteinExistence type="predicted"/>
<reference evidence="2 4" key="1">
    <citation type="submission" date="2015-07" db="EMBL/GenBank/DDBJ databases">
        <title>Fjat-14205 dsm 2895.</title>
        <authorList>
            <person name="Liu B."/>
            <person name="Wang J."/>
            <person name="Zhu Y."/>
            <person name="Liu G."/>
            <person name="Chen Q."/>
            <person name="Chen Z."/>
            <person name="Lan J."/>
            <person name="Che J."/>
            <person name="Ge C."/>
            <person name="Shi H."/>
            <person name="Pan Z."/>
            <person name="Liu X."/>
        </authorList>
    </citation>
    <scope>NUCLEOTIDE SEQUENCE [LARGE SCALE GENOMIC DNA]</scope>
    <source>
        <strain evidence="2 4">DSM 2895</strain>
    </source>
</reference>
<dbReference type="PATRIC" id="fig|47500.8.peg.6001"/>
<feature type="transmembrane region" description="Helical" evidence="1">
    <location>
        <begin position="20"/>
        <end position="38"/>
    </location>
</feature>
<evidence type="ECO:0008006" key="6">
    <source>
        <dbReference type="Google" id="ProtNLM"/>
    </source>
</evidence>
<dbReference type="AlphaFoldDB" id="A0A0D1YCE4"/>
<protein>
    <recommendedName>
        <fullName evidence="6">ABC-2 family transporter protein</fullName>
    </recommendedName>
</protein>
<feature type="transmembrane region" description="Helical" evidence="1">
    <location>
        <begin position="143"/>
        <end position="162"/>
    </location>
</feature>
<evidence type="ECO:0000313" key="3">
    <source>
        <dbReference type="EMBL" id="SDK37152.1"/>
    </source>
</evidence>
<organism evidence="2 4">
    <name type="scientific">Aneurinibacillus migulanus</name>
    <name type="common">Bacillus migulanus</name>
    <dbReference type="NCBI Taxonomy" id="47500"/>
    <lineage>
        <taxon>Bacteria</taxon>
        <taxon>Bacillati</taxon>
        <taxon>Bacillota</taxon>
        <taxon>Bacilli</taxon>
        <taxon>Bacillales</taxon>
        <taxon>Paenibacillaceae</taxon>
        <taxon>Aneurinibacillus group</taxon>
        <taxon>Aneurinibacillus</taxon>
    </lineage>
</organism>
<keyword evidence="1" id="KW-0472">Membrane</keyword>
<sequence length="231" mass="26760">MREIMRLAFLELRMIAHHRLFWTIFIPASVLLPFLNSFDLSHTQEGEWSYFLHLQLLLLGLILPVLVSFTINEESERFIPNLVLTKIEQRRAFFMGRSMAYLFIIIGVMLASHFVYLLVSIILWEKAAWDVFLAGEIAFLSAIGFYTVLTILATVTLLSVFYTLPVLTVYLGINITLFRDSSFALWWGPDQVLSYLETQGSLFWSGRLLYILLTPIVIWLIALRNERRCTG</sequence>
<dbReference type="Proteomes" id="UP000037269">
    <property type="component" value="Unassembled WGS sequence"/>
</dbReference>
<dbReference type="RefSeq" id="WP_043065421.1">
    <property type="nucleotide sequence ID" value="NZ_BJOA01000334.1"/>
</dbReference>
<name>A0A0D1YCE4_ANEMI</name>
<evidence type="ECO:0000313" key="5">
    <source>
        <dbReference type="Proteomes" id="UP000182836"/>
    </source>
</evidence>
<feature type="transmembrane region" description="Helical" evidence="1">
    <location>
        <begin position="169"/>
        <end position="189"/>
    </location>
</feature>
<accession>A0A0D1YCE4</accession>
<dbReference type="EMBL" id="FNED01000051">
    <property type="protein sequence ID" value="SDK37152.1"/>
    <property type="molecule type" value="Genomic_DNA"/>
</dbReference>
<feature type="transmembrane region" description="Helical" evidence="1">
    <location>
        <begin position="100"/>
        <end position="123"/>
    </location>
</feature>
<feature type="transmembrane region" description="Helical" evidence="1">
    <location>
        <begin position="50"/>
        <end position="71"/>
    </location>
</feature>
<keyword evidence="4" id="KW-1185">Reference proteome</keyword>
<keyword evidence="1" id="KW-1133">Transmembrane helix</keyword>
<dbReference type="EMBL" id="LGUG01000004">
    <property type="protein sequence ID" value="KON97527.1"/>
    <property type="molecule type" value="Genomic_DNA"/>
</dbReference>
<reference evidence="3 5" key="2">
    <citation type="submission" date="2016-10" db="EMBL/GenBank/DDBJ databases">
        <authorList>
            <person name="de Groot N.N."/>
        </authorList>
    </citation>
    <scope>NUCLEOTIDE SEQUENCE [LARGE SCALE GENOMIC DNA]</scope>
    <source>
        <strain evidence="3 5">DSM 2895</strain>
    </source>
</reference>
<gene>
    <name evidence="2" type="ORF">AF333_20720</name>
    <name evidence="3" type="ORF">SAMN04487909_15120</name>
</gene>
<dbReference type="Proteomes" id="UP000182836">
    <property type="component" value="Unassembled WGS sequence"/>
</dbReference>
<feature type="transmembrane region" description="Helical" evidence="1">
    <location>
        <begin position="201"/>
        <end position="223"/>
    </location>
</feature>
<keyword evidence="1" id="KW-0812">Transmembrane</keyword>
<evidence type="ECO:0000313" key="4">
    <source>
        <dbReference type="Proteomes" id="UP000037269"/>
    </source>
</evidence>
<evidence type="ECO:0000256" key="1">
    <source>
        <dbReference type="SAM" id="Phobius"/>
    </source>
</evidence>
<evidence type="ECO:0000313" key="2">
    <source>
        <dbReference type="EMBL" id="KON97527.1"/>
    </source>
</evidence>